<accession>A0ABU2J5P5</accession>
<feature type="transmembrane region" description="Helical" evidence="1">
    <location>
        <begin position="113"/>
        <end position="131"/>
    </location>
</feature>
<evidence type="ECO:0000256" key="1">
    <source>
        <dbReference type="SAM" id="Phobius"/>
    </source>
</evidence>
<evidence type="ECO:0000313" key="3">
    <source>
        <dbReference type="Proteomes" id="UP001183176"/>
    </source>
</evidence>
<proteinExistence type="predicted"/>
<keyword evidence="3" id="KW-1185">Reference proteome</keyword>
<comment type="caution">
    <text evidence="2">The sequence shown here is derived from an EMBL/GenBank/DDBJ whole genome shotgun (WGS) entry which is preliminary data.</text>
</comment>
<feature type="transmembrane region" description="Helical" evidence="1">
    <location>
        <begin position="87"/>
        <end position="107"/>
    </location>
</feature>
<keyword evidence="1" id="KW-0472">Membrane</keyword>
<dbReference type="EMBL" id="JAVREH010000002">
    <property type="protein sequence ID" value="MDT0260312.1"/>
    <property type="molecule type" value="Genomic_DNA"/>
</dbReference>
<keyword evidence="1" id="KW-1133">Transmembrane helix</keyword>
<feature type="transmembrane region" description="Helical" evidence="1">
    <location>
        <begin position="6"/>
        <end position="32"/>
    </location>
</feature>
<dbReference type="RefSeq" id="WP_311421464.1">
    <property type="nucleotide sequence ID" value="NZ_JAVREH010000002.1"/>
</dbReference>
<sequence length="151" mass="16123">MISLAVTVAAIFPGSGSGAVGGLIGGLAPMFYRVRRALRLRKRERVLYYDVLCSGLACAEPRVNEAVHEQLAEAVTLRSGRGSSQRANRIVLAVIATVPVLAALVAAVLRSPWWLLEVLAAPLLLLVWSSVPSDDPLVRLERLLATMGPAD</sequence>
<evidence type="ECO:0000313" key="2">
    <source>
        <dbReference type="EMBL" id="MDT0260312.1"/>
    </source>
</evidence>
<reference evidence="3" key="1">
    <citation type="submission" date="2023-07" db="EMBL/GenBank/DDBJ databases">
        <title>30 novel species of actinomycetes from the DSMZ collection.</title>
        <authorList>
            <person name="Nouioui I."/>
        </authorList>
    </citation>
    <scope>NUCLEOTIDE SEQUENCE [LARGE SCALE GENOMIC DNA]</scope>
    <source>
        <strain evidence="3">DSM 44399</strain>
    </source>
</reference>
<gene>
    <name evidence="2" type="ORF">RM423_02775</name>
</gene>
<organism evidence="2 3">
    <name type="scientific">Jatrophihabitans lederbergiae</name>
    <dbReference type="NCBI Taxonomy" id="3075547"/>
    <lineage>
        <taxon>Bacteria</taxon>
        <taxon>Bacillati</taxon>
        <taxon>Actinomycetota</taxon>
        <taxon>Actinomycetes</taxon>
        <taxon>Jatrophihabitantales</taxon>
        <taxon>Jatrophihabitantaceae</taxon>
        <taxon>Jatrophihabitans</taxon>
    </lineage>
</organism>
<keyword evidence="1" id="KW-0812">Transmembrane</keyword>
<name>A0ABU2J5P5_9ACTN</name>
<dbReference type="Proteomes" id="UP001183176">
    <property type="component" value="Unassembled WGS sequence"/>
</dbReference>
<protein>
    <submittedName>
        <fullName evidence="2">Uncharacterized protein</fullName>
    </submittedName>
</protein>